<dbReference type="InterPro" id="IPR005119">
    <property type="entry name" value="LysR_subst-bd"/>
</dbReference>
<sequence length="90" mass="10090">MRQKITGRFSASSIEALYQACLGGLGIVNLSRWYVDPALNEGRLEQILLEDAEPEPLGIWAVYPTSRMVPPKVRVFVEALEGYINNRPLT</sequence>
<dbReference type="AlphaFoldDB" id="A0A839T770"/>
<dbReference type="GO" id="GO:0043565">
    <property type="term" value="F:sequence-specific DNA binding"/>
    <property type="evidence" value="ECO:0007669"/>
    <property type="project" value="TreeGrafter"/>
</dbReference>
<comment type="caution">
    <text evidence="3">The sequence shown here is derived from an EMBL/GenBank/DDBJ whole genome shotgun (WGS) entry which is preliminary data.</text>
</comment>
<dbReference type="SUPFAM" id="SSF53850">
    <property type="entry name" value="Periplasmic binding protein-like II"/>
    <property type="match status" value="1"/>
</dbReference>
<dbReference type="InterPro" id="IPR058163">
    <property type="entry name" value="LysR-type_TF_proteobact-type"/>
</dbReference>
<evidence type="ECO:0000313" key="3">
    <source>
        <dbReference type="EMBL" id="MBB3105302.1"/>
    </source>
</evidence>
<gene>
    <name evidence="3" type="ORF">FHR87_003738</name>
</gene>
<name>A0A839T770_AZOMA</name>
<accession>A0A839T770</accession>
<proteinExistence type="inferred from homology"/>
<comment type="similarity">
    <text evidence="1">Belongs to the LysR transcriptional regulatory family.</text>
</comment>
<dbReference type="PANTHER" id="PTHR30537:SF5">
    <property type="entry name" value="HTH-TYPE TRANSCRIPTIONAL ACTIVATOR TTDR-RELATED"/>
    <property type="match status" value="1"/>
</dbReference>
<dbReference type="GO" id="GO:0003700">
    <property type="term" value="F:DNA-binding transcription factor activity"/>
    <property type="evidence" value="ECO:0007669"/>
    <property type="project" value="TreeGrafter"/>
</dbReference>
<reference evidence="3 4" key="1">
    <citation type="submission" date="2020-08" db="EMBL/GenBank/DDBJ databases">
        <title>Genomic Encyclopedia of Type Strains, Phase III (KMG-III): the genomes of soil and plant-associated and newly described type strains.</title>
        <authorList>
            <person name="Whitman W."/>
        </authorList>
    </citation>
    <scope>NUCLEOTIDE SEQUENCE [LARGE SCALE GENOMIC DNA]</scope>
    <source>
        <strain evidence="3 4">CECT 4462</strain>
    </source>
</reference>
<evidence type="ECO:0000256" key="1">
    <source>
        <dbReference type="ARBA" id="ARBA00009437"/>
    </source>
</evidence>
<protein>
    <submittedName>
        <fullName evidence="3">DNA-binding transcriptional LysR family regulator</fullName>
    </submittedName>
</protein>
<dbReference type="Pfam" id="PF03466">
    <property type="entry name" value="LysR_substrate"/>
    <property type="match status" value="1"/>
</dbReference>
<keyword evidence="4" id="KW-1185">Reference proteome</keyword>
<dbReference type="GO" id="GO:0006351">
    <property type="term" value="P:DNA-templated transcription"/>
    <property type="evidence" value="ECO:0007669"/>
    <property type="project" value="TreeGrafter"/>
</dbReference>
<evidence type="ECO:0000259" key="2">
    <source>
        <dbReference type="Pfam" id="PF03466"/>
    </source>
</evidence>
<dbReference type="Gene3D" id="3.40.190.290">
    <property type="match status" value="1"/>
</dbReference>
<dbReference type="PANTHER" id="PTHR30537">
    <property type="entry name" value="HTH-TYPE TRANSCRIPTIONAL REGULATOR"/>
    <property type="match status" value="1"/>
</dbReference>
<feature type="domain" description="LysR substrate-binding" evidence="2">
    <location>
        <begin position="4"/>
        <end position="81"/>
    </location>
</feature>
<dbReference type="EMBL" id="JACHXI010000033">
    <property type="protein sequence ID" value="MBB3105302.1"/>
    <property type="molecule type" value="Genomic_DNA"/>
</dbReference>
<evidence type="ECO:0000313" key="4">
    <source>
        <dbReference type="Proteomes" id="UP000549250"/>
    </source>
</evidence>
<keyword evidence="3" id="KW-0238">DNA-binding</keyword>
<dbReference type="Proteomes" id="UP000549250">
    <property type="component" value="Unassembled WGS sequence"/>
</dbReference>
<organism evidence="3 4">
    <name type="scientific">Azomonas macrocytogenes</name>
    <name type="common">Azotobacter macrocytogenes</name>
    <dbReference type="NCBI Taxonomy" id="69962"/>
    <lineage>
        <taxon>Bacteria</taxon>
        <taxon>Pseudomonadati</taxon>
        <taxon>Pseudomonadota</taxon>
        <taxon>Gammaproteobacteria</taxon>
        <taxon>Pseudomonadales</taxon>
        <taxon>Pseudomonadaceae</taxon>
        <taxon>Azomonas</taxon>
    </lineage>
</organism>